<dbReference type="HOGENOM" id="CLU_2562996_0_0_1"/>
<name>A0A061DUF2_THECC</name>
<proteinExistence type="predicted"/>
<keyword evidence="2" id="KW-0472">Membrane</keyword>
<gene>
    <name evidence="3" type="ORF">TCM_002505</name>
</gene>
<keyword evidence="4" id="KW-1185">Reference proteome</keyword>
<evidence type="ECO:0000256" key="1">
    <source>
        <dbReference type="SAM" id="MobiDB-lite"/>
    </source>
</evidence>
<accession>A0A061DUF2</accession>
<keyword evidence="2" id="KW-0812">Transmembrane</keyword>
<dbReference type="OMA" id="YVMLSIN"/>
<feature type="region of interest" description="Disordered" evidence="1">
    <location>
        <begin position="52"/>
        <end position="82"/>
    </location>
</feature>
<dbReference type="EMBL" id="CM001879">
    <property type="protein sequence ID" value="EOX93613.1"/>
    <property type="molecule type" value="Genomic_DNA"/>
</dbReference>
<keyword evidence="2" id="KW-1133">Transmembrane helix</keyword>
<sequence length="82" mass="9230">MGRISRAAVYALLAAYVMLSINAWPLLVEANIPDFSTIQENLVRLSLTRRSMKEDPLPSGRRPSRAPMKQQFSPSIYAPRGR</sequence>
<evidence type="ECO:0000313" key="3">
    <source>
        <dbReference type="EMBL" id="EOX93613.1"/>
    </source>
</evidence>
<dbReference type="Proteomes" id="UP000026915">
    <property type="component" value="Chromosome 1"/>
</dbReference>
<protein>
    <submittedName>
        <fullName evidence="3">Uncharacterized protein</fullName>
    </submittedName>
</protein>
<dbReference type="Gramene" id="EOX93613">
    <property type="protein sequence ID" value="EOX93613"/>
    <property type="gene ID" value="TCM_002505"/>
</dbReference>
<organism evidence="3 4">
    <name type="scientific">Theobroma cacao</name>
    <name type="common">Cacao</name>
    <name type="synonym">Cocoa</name>
    <dbReference type="NCBI Taxonomy" id="3641"/>
    <lineage>
        <taxon>Eukaryota</taxon>
        <taxon>Viridiplantae</taxon>
        <taxon>Streptophyta</taxon>
        <taxon>Embryophyta</taxon>
        <taxon>Tracheophyta</taxon>
        <taxon>Spermatophyta</taxon>
        <taxon>Magnoliopsida</taxon>
        <taxon>eudicotyledons</taxon>
        <taxon>Gunneridae</taxon>
        <taxon>Pentapetalae</taxon>
        <taxon>rosids</taxon>
        <taxon>malvids</taxon>
        <taxon>Malvales</taxon>
        <taxon>Malvaceae</taxon>
        <taxon>Byttnerioideae</taxon>
        <taxon>Theobroma</taxon>
    </lineage>
</organism>
<evidence type="ECO:0000256" key="2">
    <source>
        <dbReference type="SAM" id="Phobius"/>
    </source>
</evidence>
<reference evidence="3 4" key="1">
    <citation type="journal article" date="2013" name="Genome Biol.">
        <title>The genome sequence of the most widely cultivated cacao type and its use to identify candidate genes regulating pod color.</title>
        <authorList>
            <person name="Motamayor J.C."/>
            <person name="Mockaitis K."/>
            <person name="Schmutz J."/>
            <person name="Haiminen N."/>
            <person name="Iii D.L."/>
            <person name="Cornejo O."/>
            <person name="Findley S.D."/>
            <person name="Zheng P."/>
            <person name="Utro F."/>
            <person name="Royaert S."/>
            <person name="Saski C."/>
            <person name="Jenkins J."/>
            <person name="Podicheti R."/>
            <person name="Zhao M."/>
            <person name="Scheffler B.E."/>
            <person name="Stack J.C."/>
            <person name="Feltus F.A."/>
            <person name="Mustiga G.M."/>
            <person name="Amores F."/>
            <person name="Phillips W."/>
            <person name="Marelli J.P."/>
            <person name="May G.D."/>
            <person name="Shapiro H."/>
            <person name="Ma J."/>
            <person name="Bustamante C.D."/>
            <person name="Schnell R.J."/>
            <person name="Main D."/>
            <person name="Gilbert D."/>
            <person name="Parida L."/>
            <person name="Kuhn D.N."/>
        </authorList>
    </citation>
    <scope>NUCLEOTIDE SEQUENCE [LARGE SCALE GENOMIC DNA]</scope>
    <source>
        <strain evidence="4">cv. Matina 1-6</strain>
    </source>
</reference>
<evidence type="ECO:0000313" key="4">
    <source>
        <dbReference type="Proteomes" id="UP000026915"/>
    </source>
</evidence>
<dbReference type="AlphaFoldDB" id="A0A061DUF2"/>
<feature type="transmembrane region" description="Helical" evidence="2">
    <location>
        <begin position="7"/>
        <end position="27"/>
    </location>
</feature>
<dbReference type="InParanoid" id="A0A061DUF2"/>